<sequence>MKSSFLSLTMMELRVCNSELKHGKKSRYSVKIFGAILFEEEEEATY</sequence>
<dbReference type="EMBL" id="JAQIZT010000004">
    <property type="protein sequence ID" value="KAJ7002094.1"/>
    <property type="molecule type" value="Genomic_DNA"/>
</dbReference>
<protein>
    <submittedName>
        <fullName evidence="1">Uncharacterized protein</fullName>
    </submittedName>
</protein>
<gene>
    <name evidence="1" type="ORF">NC653_012228</name>
</gene>
<comment type="caution">
    <text evidence="1">The sequence shown here is derived from an EMBL/GenBank/DDBJ whole genome shotgun (WGS) entry which is preliminary data.</text>
</comment>
<proteinExistence type="predicted"/>
<keyword evidence="2" id="KW-1185">Reference proteome</keyword>
<organism evidence="1 2">
    <name type="scientific">Populus alba x Populus x berolinensis</name>
    <dbReference type="NCBI Taxonomy" id="444605"/>
    <lineage>
        <taxon>Eukaryota</taxon>
        <taxon>Viridiplantae</taxon>
        <taxon>Streptophyta</taxon>
        <taxon>Embryophyta</taxon>
        <taxon>Tracheophyta</taxon>
        <taxon>Spermatophyta</taxon>
        <taxon>Magnoliopsida</taxon>
        <taxon>eudicotyledons</taxon>
        <taxon>Gunneridae</taxon>
        <taxon>Pentapetalae</taxon>
        <taxon>rosids</taxon>
        <taxon>fabids</taxon>
        <taxon>Malpighiales</taxon>
        <taxon>Salicaceae</taxon>
        <taxon>Saliceae</taxon>
        <taxon>Populus</taxon>
    </lineage>
</organism>
<reference evidence="1 2" key="1">
    <citation type="journal article" date="2023" name="Mol. Ecol. Resour.">
        <title>Chromosome-level genome assembly of a triploid poplar Populus alba 'Berolinensis'.</title>
        <authorList>
            <person name="Chen S."/>
            <person name="Yu Y."/>
            <person name="Wang X."/>
            <person name="Wang S."/>
            <person name="Zhang T."/>
            <person name="Zhou Y."/>
            <person name="He R."/>
            <person name="Meng N."/>
            <person name="Wang Y."/>
            <person name="Liu W."/>
            <person name="Liu Z."/>
            <person name="Liu J."/>
            <person name="Guo Q."/>
            <person name="Huang H."/>
            <person name="Sederoff R.R."/>
            <person name="Wang G."/>
            <person name="Qu G."/>
            <person name="Chen S."/>
        </authorList>
    </citation>
    <scope>NUCLEOTIDE SEQUENCE [LARGE SCALE GENOMIC DNA]</scope>
    <source>
        <strain evidence="1">SC-2020</strain>
    </source>
</reference>
<accession>A0AAD6W8X8</accession>
<dbReference type="AlphaFoldDB" id="A0AAD6W8X8"/>
<evidence type="ECO:0000313" key="1">
    <source>
        <dbReference type="EMBL" id="KAJ7002094.1"/>
    </source>
</evidence>
<evidence type="ECO:0000313" key="2">
    <source>
        <dbReference type="Proteomes" id="UP001164929"/>
    </source>
</evidence>
<name>A0AAD6W8X8_9ROSI</name>
<dbReference type="Proteomes" id="UP001164929">
    <property type="component" value="Chromosome 4"/>
</dbReference>